<keyword evidence="2" id="KW-1185">Reference proteome</keyword>
<dbReference type="EMBL" id="BLXT01007896">
    <property type="protein sequence ID" value="GFO43752.1"/>
    <property type="molecule type" value="Genomic_DNA"/>
</dbReference>
<protein>
    <submittedName>
        <fullName evidence="1">Uncharacterized protein</fullName>
    </submittedName>
</protein>
<accession>A0AAV4DHL6</accession>
<organism evidence="1 2">
    <name type="scientific">Plakobranchus ocellatus</name>
    <dbReference type="NCBI Taxonomy" id="259542"/>
    <lineage>
        <taxon>Eukaryota</taxon>
        <taxon>Metazoa</taxon>
        <taxon>Spiralia</taxon>
        <taxon>Lophotrochozoa</taxon>
        <taxon>Mollusca</taxon>
        <taxon>Gastropoda</taxon>
        <taxon>Heterobranchia</taxon>
        <taxon>Euthyneura</taxon>
        <taxon>Panpulmonata</taxon>
        <taxon>Sacoglossa</taxon>
        <taxon>Placobranchoidea</taxon>
        <taxon>Plakobranchidae</taxon>
        <taxon>Plakobranchus</taxon>
    </lineage>
</organism>
<evidence type="ECO:0000313" key="1">
    <source>
        <dbReference type="EMBL" id="GFO43752.1"/>
    </source>
</evidence>
<sequence length="126" mass="13977">MCISSFVQPRSLKCIPSNAKAGDKGVSQLALALTPEVIVHLPHVAGSGEAWGECCEDDSQSDEYMEYALHSIRSNQVKTTIKVMNTWNTLSILHDQRSSARSLFIHGLRENGNRPTRPRSAENYGY</sequence>
<dbReference type="AlphaFoldDB" id="A0AAV4DHL6"/>
<evidence type="ECO:0000313" key="2">
    <source>
        <dbReference type="Proteomes" id="UP000735302"/>
    </source>
</evidence>
<dbReference type="Proteomes" id="UP000735302">
    <property type="component" value="Unassembled WGS sequence"/>
</dbReference>
<name>A0AAV4DHL6_9GAST</name>
<proteinExistence type="predicted"/>
<reference evidence="1 2" key="1">
    <citation type="journal article" date="2021" name="Elife">
        <title>Chloroplast acquisition without the gene transfer in kleptoplastic sea slugs, Plakobranchus ocellatus.</title>
        <authorList>
            <person name="Maeda T."/>
            <person name="Takahashi S."/>
            <person name="Yoshida T."/>
            <person name="Shimamura S."/>
            <person name="Takaki Y."/>
            <person name="Nagai Y."/>
            <person name="Toyoda A."/>
            <person name="Suzuki Y."/>
            <person name="Arimoto A."/>
            <person name="Ishii H."/>
            <person name="Satoh N."/>
            <person name="Nishiyama T."/>
            <person name="Hasebe M."/>
            <person name="Maruyama T."/>
            <person name="Minagawa J."/>
            <person name="Obokata J."/>
            <person name="Shigenobu S."/>
        </authorList>
    </citation>
    <scope>NUCLEOTIDE SEQUENCE [LARGE SCALE GENOMIC DNA]</scope>
</reference>
<gene>
    <name evidence="1" type="ORF">PoB_007025700</name>
</gene>
<comment type="caution">
    <text evidence="1">The sequence shown here is derived from an EMBL/GenBank/DDBJ whole genome shotgun (WGS) entry which is preliminary data.</text>
</comment>